<accession>A0A6F9DW19</accession>
<name>A0A6F9DW19_9ASCI</name>
<dbReference type="SMART" id="SM00028">
    <property type="entry name" value="TPR"/>
    <property type="match status" value="3"/>
</dbReference>
<evidence type="ECO:0000313" key="2">
    <source>
        <dbReference type="EMBL" id="CAB3267329.1"/>
    </source>
</evidence>
<protein>
    <submittedName>
        <fullName evidence="2">Tetratricopeptide repeat protein 22-like</fullName>
    </submittedName>
</protein>
<dbReference type="Gene3D" id="1.25.40.10">
    <property type="entry name" value="Tetratricopeptide repeat domain"/>
    <property type="match status" value="2"/>
</dbReference>
<dbReference type="Pfam" id="PF13181">
    <property type="entry name" value="TPR_8"/>
    <property type="match status" value="1"/>
</dbReference>
<keyword evidence="1" id="KW-0802">TPR repeat</keyword>
<dbReference type="InterPro" id="IPR011990">
    <property type="entry name" value="TPR-like_helical_dom_sf"/>
</dbReference>
<dbReference type="SUPFAM" id="SSF48452">
    <property type="entry name" value="TPR-like"/>
    <property type="match status" value="2"/>
</dbReference>
<sequence>MDDVIEYDDYRPGHFHLRLNVNDCEAKDIFDNSSDSVAPDSQDAIRREKCLQNARLRDLTFRYQSLASDLQEEDVPDQTAARNLMGLLAFRLDKLPLAVEHFRSVIDEDDENVNALQNLAQSYSKMNNPEQAESLSQKVRHLLGRGEIPVKENSVNHVMARSLAGHAYTYAYDVGLNDLEEQKERLFASIRTYDRAMNIGASSILLEERRRWYFVMATIFIRLDTLMTWSRDSEKARLPGFNRAVNLLKEVSKSDRLYHRVLSWAYLGVLMERQSTFDTTPMAIHDCGYTGTDPLDCYSKAIQLAEGQTNVLNRLAKVFQVMGKHELAVGTSSMSIETTNCNPLSNVSPLHCRARVYTAMYMRDLKRSKMGSSTMPERTLLEKAKLDLDQVISARPLLRAYMDIGQVCYYMGVDAIKESFVVNEDNLNKALIYFAKALDCELGALIPELQLLRGKCLRIKGEERNALECFKRAIELDREGSKSTQAFRCLMETLVQWYCQGGPSKRDVIIADADQWIQLALNKFDNDVIVSELRSLSHVYTHETLELCKGMIKSGKMALARLCFSMFPAPTATD</sequence>
<feature type="repeat" description="TPR" evidence="1">
    <location>
        <begin position="447"/>
        <end position="480"/>
    </location>
</feature>
<dbReference type="PANTHER" id="PTHR16253">
    <property type="entry name" value="TETRATRICOPEPTIDE REPEAT PROTEIN 22"/>
    <property type="match status" value="1"/>
</dbReference>
<dbReference type="AlphaFoldDB" id="A0A6F9DW19"/>
<dbReference type="PROSITE" id="PS50005">
    <property type="entry name" value="TPR"/>
    <property type="match status" value="1"/>
</dbReference>
<dbReference type="InterPro" id="IPR019734">
    <property type="entry name" value="TPR_rpt"/>
</dbReference>
<gene>
    <name evidence="2" type="primary">Ttc22</name>
</gene>
<dbReference type="PANTHER" id="PTHR16253:SF0">
    <property type="entry name" value="TETRATRICOPEPTIDE REPEAT PROTEIN 22"/>
    <property type="match status" value="1"/>
</dbReference>
<reference evidence="2" key="1">
    <citation type="submission" date="2020-04" db="EMBL/GenBank/DDBJ databases">
        <authorList>
            <person name="Neveu A P."/>
        </authorList>
    </citation>
    <scope>NUCLEOTIDE SEQUENCE</scope>
    <source>
        <tissue evidence="2">Whole embryo</tissue>
    </source>
</reference>
<dbReference type="EMBL" id="LR791467">
    <property type="protein sequence ID" value="CAB3267329.1"/>
    <property type="molecule type" value="mRNA"/>
</dbReference>
<proteinExistence type="evidence at transcript level"/>
<dbReference type="InterPro" id="IPR042342">
    <property type="entry name" value="TTC22"/>
</dbReference>
<evidence type="ECO:0000256" key="1">
    <source>
        <dbReference type="PROSITE-ProRule" id="PRU00339"/>
    </source>
</evidence>
<organism evidence="2">
    <name type="scientific">Phallusia mammillata</name>
    <dbReference type="NCBI Taxonomy" id="59560"/>
    <lineage>
        <taxon>Eukaryota</taxon>
        <taxon>Metazoa</taxon>
        <taxon>Chordata</taxon>
        <taxon>Tunicata</taxon>
        <taxon>Ascidiacea</taxon>
        <taxon>Phlebobranchia</taxon>
        <taxon>Ascidiidae</taxon>
        <taxon>Phallusia</taxon>
    </lineage>
</organism>